<gene>
    <name evidence="3" type="ORF">H6P80_04100</name>
</gene>
<keyword evidence="4" id="KW-1185">Reference proteome</keyword>
<dbReference type="InterPro" id="IPR029069">
    <property type="entry name" value="HotDog_dom_sf"/>
</dbReference>
<accession>A0A842HV47</accession>
<comment type="caution">
    <text evidence="3">The sequence shown here is derived from an EMBL/GenBank/DDBJ whole genome shotgun (WGS) entry which is preliminary data.</text>
</comment>
<dbReference type="InterPro" id="IPR049450">
    <property type="entry name" value="ACOT8-like_C"/>
</dbReference>
<evidence type="ECO:0000313" key="3">
    <source>
        <dbReference type="EMBL" id="MBC2776795.1"/>
    </source>
</evidence>
<dbReference type="AlphaFoldDB" id="A0A842HV47"/>
<dbReference type="Gene3D" id="2.40.160.210">
    <property type="entry name" value="Acyl-CoA thioesterase, double hotdog domain"/>
    <property type="match status" value="1"/>
</dbReference>
<sequence>MRETETGLDGHVPQEWLQGRTAYGGLSAAVALHAAQQKLETLPPLRSAQVAFVGPIAGDIRVEPVPLRIGRTASFVQSDIHFDKDGDWTLGLKTLFVCMDERESAIDHVQADYPPVPPPDIGKATTRATSLSFLQHFEFADVKDVEGQGPADYLRWIRLRDRADIDPMVELMLIADALPPAAMRLVDGFGPISSITWQVNILTTTPQTDDGWWLLRSRSDYARHGASSQVMSVWNTRGEQIVTGMQGVALFL</sequence>
<dbReference type="Pfam" id="PF13622">
    <property type="entry name" value="4HBT_3"/>
    <property type="match status" value="1"/>
</dbReference>
<feature type="domain" description="Acyl-CoA thioesterase-like N-terminal HotDog" evidence="1">
    <location>
        <begin position="13"/>
        <end position="80"/>
    </location>
</feature>
<dbReference type="EMBL" id="JACJVJ010000001">
    <property type="protein sequence ID" value="MBC2776795.1"/>
    <property type="molecule type" value="Genomic_DNA"/>
</dbReference>
<dbReference type="InterPro" id="IPR049449">
    <property type="entry name" value="TesB_ACOT8-like_N"/>
</dbReference>
<evidence type="ECO:0000259" key="2">
    <source>
        <dbReference type="Pfam" id="PF20789"/>
    </source>
</evidence>
<evidence type="ECO:0000313" key="4">
    <source>
        <dbReference type="Proteomes" id="UP000564378"/>
    </source>
</evidence>
<proteinExistence type="predicted"/>
<dbReference type="Proteomes" id="UP000564378">
    <property type="component" value="Unassembled WGS sequence"/>
</dbReference>
<dbReference type="Pfam" id="PF20789">
    <property type="entry name" value="4HBT_3C"/>
    <property type="match status" value="1"/>
</dbReference>
<name>A0A842HV47_9SPHN</name>
<feature type="domain" description="Acyl-CoA thioesterase-like C-terminal" evidence="2">
    <location>
        <begin position="126"/>
        <end position="248"/>
    </location>
</feature>
<evidence type="ECO:0000259" key="1">
    <source>
        <dbReference type="Pfam" id="PF13622"/>
    </source>
</evidence>
<reference evidence="3 4" key="1">
    <citation type="submission" date="2020-08" db="EMBL/GenBank/DDBJ databases">
        <title>Draft genome sequence of Parasphingopyxis sp. GrpM-11.</title>
        <authorList>
            <person name="Oh J."/>
            <person name="Roh D.-H."/>
        </authorList>
    </citation>
    <scope>NUCLEOTIDE SEQUENCE [LARGE SCALE GENOMIC DNA]</scope>
    <source>
        <strain evidence="3 4">GrpM-11</strain>
    </source>
</reference>
<organism evidence="3 4">
    <name type="scientific">Parasphingopyxis marina</name>
    <dbReference type="NCBI Taxonomy" id="2761622"/>
    <lineage>
        <taxon>Bacteria</taxon>
        <taxon>Pseudomonadati</taxon>
        <taxon>Pseudomonadota</taxon>
        <taxon>Alphaproteobacteria</taxon>
        <taxon>Sphingomonadales</taxon>
        <taxon>Sphingomonadaceae</taxon>
        <taxon>Parasphingopyxis</taxon>
    </lineage>
</organism>
<protein>
    <submittedName>
        <fullName evidence="3">Thioesterase family protein</fullName>
    </submittedName>
</protein>
<dbReference type="InterPro" id="IPR042171">
    <property type="entry name" value="Acyl-CoA_hotdog"/>
</dbReference>
<dbReference type="SUPFAM" id="SSF54637">
    <property type="entry name" value="Thioesterase/thiol ester dehydrase-isomerase"/>
    <property type="match status" value="2"/>
</dbReference>